<evidence type="ECO:0000313" key="2">
    <source>
        <dbReference type="Proteomes" id="UP000198891"/>
    </source>
</evidence>
<accession>A0A1H3S1G1</accession>
<dbReference type="STRING" id="381665.SAMN05216554_3208"/>
<dbReference type="PANTHER" id="PTHR43393">
    <property type="entry name" value="CYTOKININ RIBOSIDE 5'-MONOPHOSPHATE PHOSPHORIBOHYDROLASE"/>
    <property type="match status" value="1"/>
</dbReference>
<dbReference type="InterPro" id="IPR052341">
    <property type="entry name" value="LOG_family_nucleotidases"/>
</dbReference>
<sequence length="192" mass="19603">MRKTTIGVIGSSGEIPGSAGDEIMRLARQVGAEIAKAGAVLVSGGTTGVMAAVSQGAREAEGFVVGFLPEADYSRASPDLDIAFPTGMGTMRNLLTARCCDALMMIGGGAGTLNELTIAYDFGTPVVVVEGSGGWADRIRPALFEGAWLDERRTVAIGFASSAVAAVDEAMRRAAEPKSTRSLPVHVGSAGA</sequence>
<dbReference type="EMBL" id="FNPZ01000003">
    <property type="protein sequence ID" value="SDZ31311.1"/>
    <property type="molecule type" value="Genomic_DNA"/>
</dbReference>
<dbReference type="GO" id="GO:0005829">
    <property type="term" value="C:cytosol"/>
    <property type="evidence" value="ECO:0007669"/>
    <property type="project" value="TreeGrafter"/>
</dbReference>
<dbReference type="RefSeq" id="WP_092555556.1">
    <property type="nucleotide sequence ID" value="NZ_FNPZ01000003.1"/>
</dbReference>
<dbReference type="Proteomes" id="UP000198891">
    <property type="component" value="Unassembled WGS sequence"/>
</dbReference>
<gene>
    <name evidence="1" type="ORF">SAMN05216554_3208</name>
</gene>
<evidence type="ECO:0008006" key="3">
    <source>
        <dbReference type="Google" id="ProtNLM"/>
    </source>
</evidence>
<dbReference type="NCBIfam" id="TIGR00725">
    <property type="entry name" value="TIGR00725 family protein"/>
    <property type="match status" value="1"/>
</dbReference>
<evidence type="ECO:0000313" key="1">
    <source>
        <dbReference type="EMBL" id="SDZ31311.1"/>
    </source>
</evidence>
<dbReference type="PANTHER" id="PTHR43393:SF3">
    <property type="entry name" value="LYSINE DECARBOXYLASE-LIKE PROTEIN"/>
    <property type="match status" value="1"/>
</dbReference>
<dbReference type="Pfam" id="PF18306">
    <property type="entry name" value="LDcluster4"/>
    <property type="match status" value="1"/>
</dbReference>
<keyword evidence="2" id="KW-1185">Reference proteome</keyword>
<dbReference type="OrthoDB" id="9801098at2"/>
<dbReference type="Gene3D" id="3.40.50.450">
    <property type="match status" value="1"/>
</dbReference>
<dbReference type="InterPro" id="IPR041164">
    <property type="entry name" value="LDcluster4"/>
</dbReference>
<reference evidence="1 2" key="1">
    <citation type="submission" date="2016-10" db="EMBL/GenBank/DDBJ databases">
        <authorList>
            <person name="de Groot N.N."/>
        </authorList>
    </citation>
    <scope>NUCLEOTIDE SEQUENCE [LARGE SCALE GENOMIC DNA]</scope>
    <source>
        <strain evidence="1 2">CGMCC 4.3491</strain>
    </source>
</reference>
<name>A0A1H3S1G1_9MICO</name>
<dbReference type="AlphaFoldDB" id="A0A1H3S1G1"/>
<proteinExistence type="predicted"/>
<organism evidence="1 2">
    <name type="scientific">Herbiconiux ginsengi</name>
    <dbReference type="NCBI Taxonomy" id="381665"/>
    <lineage>
        <taxon>Bacteria</taxon>
        <taxon>Bacillati</taxon>
        <taxon>Actinomycetota</taxon>
        <taxon>Actinomycetes</taxon>
        <taxon>Micrococcales</taxon>
        <taxon>Microbacteriaceae</taxon>
        <taxon>Herbiconiux</taxon>
    </lineage>
</organism>
<protein>
    <recommendedName>
        <fullName evidence="3">TIGR00725 family protein</fullName>
    </recommendedName>
</protein>
<dbReference type="InterPro" id="IPR005268">
    <property type="entry name" value="CHP00725"/>
</dbReference>
<dbReference type="SUPFAM" id="SSF102405">
    <property type="entry name" value="MCP/YpsA-like"/>
    <property type="match status" value="1"/>
</dbReference>